<feature type="region of interest" description="Disordered" evidence="9">
    <location>
        <begin position="1"/>
        <end position="125"/>
    </location>
</feature>
<proteinExistence type="inferred from homology"/>
<comment type="caution">
    <text evidence="11">The sequence shown here is derived from an EMBL/GenBank/DDBJ whole genome shotgun (WGS) entry which is preliminary data.</text>
</comment>
<keyword evidence="8 10" id="KW-0472">Membrane</keyword>
<feature type="transmembrane region" description="Helical" evidence="10">
    <location>
        <begin position="471"/>
        <end position="495"/>
    </location>
</feature>
<evidence type="ECO:0000313" key="11">
    <source>
        <dbReference type="EMBL" id="KAG9063711.1"/>
    </source>
</evidence>
<feature type="transmembrane region" description="Helical" evidence="10">
    <location>
        <begin position="639"/>
        <end position="661"/>
    </location>
</feature>
<feature type="compositionally biased region" description="Low complexity" evidence="9">
    <location>
        <begin position="40"/>
        <end position="67"/>
    </location>
</feature>
<feature type="transmembrane region" description="Helical" evidence="10">
    <location>
        <begin position="234"/>
        <end position="254"/>
    </location>
</feature>
<comment type="similarity">
    <text evidence="2">Belongs to the oligopeptide OPT transporter family.</text>
</comment>
<keyword evidence="5" id="KW-0571">Peptide transport</keyword>
<gene>
    <name evidence="11" type="ORF">KI688_003822</name>
</gene>
<feature type="transmembrane region" description="Helical" evidence="10">
    <location>
        <begin position="266"/>
        <end position="284"/>
    </location>
</feature>
<feature type="transmembrane region" description="Helical" evidence="10">
    <location>
        <begin position="673"/>
        <end position="693"/>
    </location>
</feature>
<protein>
    <submittedName>
        <fullName evidence="11">Uncharacterized protein</fullName>
    </submittedName>
</protein>
<organism evidence="11 12">
    <name type="scientific">Linnemannia hyalina</name>
    <dbReference type="NCBI Taxonomy" id="64524"/>
    <lineage>
        <taxon>Eukaryota</taxon>
        <taxon>Fungi</taxon>
        <taxon>Fungi incertae sedis</taxon>
        <taxon>Mucoromycota</taxon>
        <taxon>Mortierellomycotina</taxon>
        <taxon>Mortierellomycetes</taxon>
        <taxon>Mortierellales</taxon>
        <taxon>Mortierellaceae</taxon>
        <taxon>Linnemannia</taxon>
    </lineage>
</organism>
<keyword evidence="6" id="KW-0653">Protein transport</keyword>
<feature type="transmembrane region" description="Helical" evidence="10">
    <location>
        <begin position="705"/>
        <end position="725"/>
    </location>
</feature>
<evidence type="ECO:0000256" key="7">
    <source>
        <dbReference type="ARBA" id="ARBA00022989"/>
    </source>
</evidence>
<evidence type="ECO:0000256" key="9">
    <source>
        <dbReference type="SAM" id="MobiDB-lite"/>
    </source>
</evidence>
<comment type="subcellular location">
    <subcellularLocation>
        <location evidence="1">Membrane</location>
        <topology evidence="1">Multi-pass membrane protein</topology>
    </subcellularLocation>
</comment>
<evidence type="ECO:0000256" key="6">
    <source>
        <dbReference type="ARBA" id="ARBA00022927"/>
    </source>
</evidence>
<feature type="transmembrane region" description="Helical" evidence="10">
    <location>
        <begin position="329"/>
        <end position="356"/>
    </location>
</feature>
<keyword evidence="4 10" id="KW-0812">Transmembrane</keyword>
<evidence type="ECO:0000256" key="3">
    <source>
        <dbReference type="ARBA" id="ARBA00022448"/>
    </source>
</evidence>
<keyword evidence="3" id="KW-0813">Transport</keyword>
<evidence type="ECO:0000256" key="10">
    <source>
        <dbReference type="SAM" id="Phobius"/>
    </source>
</evidence>
<dbReference type="GO" id="GO:0015031">
    <property type="term" value="P:protein transport"/>
    <property type="evidence" value="ECO:0007669"/>
    <property type="project" value="UniProtKB-KW"/>
</dbReference>
<evidence type="ECO:0000256" key="5">
    <source>
        <dbReference type="ARBA" id="ARBA00022856"/>
    </source>
</evidence>
<dbReference type="AlphaFoldDB" id="A0A9P7XMD4"/>
<reference evidence="11" key="1">
    <citation type="submission" date="2021-06" db="EMBL/GenBank/DDBJ databases">
        <title>Genome Sequence of Mortierella hyaline Strain SCG-10, a Cold-Adapted, Nitrate-Reducing Fungus Isolated from Soil in Minnesota, USA.</title>
        <authorList>
            <person name="Aldossari N."/>
        </authorList>
    </citation>
    <scope>NUCLEOTIDE SEQUENCE</scope>
    <source>
        <strain evidence="11">SCG-10</strain>
    </source>
</reference>
<dbReference type="GO" id="GO:0035673">
    <property type="term" value="F:oligopeptide transmembrane transporter activity"/>
    <property type="evidence" value="ECO:0007669"/>
    <property type="project" value="InterPro"/>
</dbReference>
<dbReference type="Proteomes" id="UP000707451">
    <property type="component" value="Unassembled WGS sequence"/>
</dbReference>
<feature type="transmembrane region" description="Helical" evidence="10">
    <location>
        <begin position="556"/>
        <end position="578"/>
    </location>
</feature>
<feature type="transmembrane region" description="Helical" evidence="10">
    <location>
        <begin position="152"/>
        <end position="175"/>
    </location>
</feature>
<feature type="transmembrane region" description="Helical" evidence="10">
    <location>
        <begin position="290"/>
        <end position="309"/>
    </location>
</feature>
<evidence type="ECO:0000256" key="2">
    <source>
        <dbReference type="ARBA" id="ARBA00008807"/>
    </source>
</evidence>
<dbReference type="EMBL" id="JAHRHY010000015">
    <property type="protein sequence ID" value="KAG9063711.1"/>
    <property type="molecule type" value="Genomic_DNA"/>
</dbReference>
<feature type="compositionally biased region" description="Polar residues" evidence="9">
    <location>
        <begin position="21"/>
        <end position="30"/>
    </location>
</feature>
<evidence type="ECO:0000313" key="12">
    <source>
        <dbReference type="Proteomes" id="UP000707451"/>
    </source>
</evidence>
<feature type="transmembrane region" description="Helical" evidence="10">
    <location>
        <begin position="782"/>
        <end position="805"/>
    </location>
</feature>
<accession>A0A9P7XMD4</accession>
<feature type="compositionally biased region" description="Basic and acidic residues" evidence="9">
    <location>
        <begin position="79"/>
        <end position="100"/>
    </location>
</feature>
<evidence type="ECO:0000256" key="4">
    <source>
        <dbReference type="ARBA" id="ARBA00022692"/>
    </source>
</evidence>
<feature type="transmembrane region" description="Helical" evidence="10">
    <location>
        <begin position="529"/>
        <end position="549"/>
    </location>
</feature>
<keyword evidence="12" id="KW-1185">Reference proteome</keyword>
<evidence type="ECO:0000256" key="8">
    <source>
        <dbReference type="ARBA" id="ARBA00023136"/>
    </source>
</evidence>
<dbReference type="NCBIfam" id="TIGR00728">
    <property type="entry name" value="OPT_sfam"/>
    <property type="match status" value="1"/>
</dbReference>
<feature type="transmembrane region" description="Helical" evidence="10">
    <location>
        <begin position="187"/>
        <end position="206"/>
    </location>
</feature>
<dbReference type="PANTHER" id="PTHR22601">
    <property type="entry name" value="ISP4 LIKE PROTEIN"/>
    <property type="match status" value="1"/>
</dbReference>
<dbReference type="InterPro" id="IPR004813">
    <property type="entry name" value="OPT"/>
</dbReference>
<dbReference type="InterPro" id="IPR004648">
    <property type="entry name" value="Oligpept_transpt"/>
</dbReference>
<dbReference type="OrthoDB" id="9986677at2759"/>
<name>A0A9P7XMD4_9FUNG</name>
<dbReference type="NCBIfam" id="TIGR00727">
    <property type="entry name" value="ISP4_OPT"/>
    <property type="match status" value="1"/>
</dbReference>
<dbReference type="Pfam" id="PF03169">
    <property type="entry name" value="OPT"/>
    <property type="match status" value="1"/>
</dbReference>
<keyword evidence="7 10" id="KW-1133">Transmembrane helix</keyword>
<evidence type="ECO:0000256" key="1">
    <source>
        <dbReference type="ARBA" id="ARBA00004141"/>
    </source>
</evidence>
<sequence>MPPGRYKGGDDNNEEEMTPMQEFNRTSSAVPHTLPPLSPTHPSSSPLFQQTSYGSQSTVTTSSSSSSDAADNKGLLSGGEEKKSSSSSDDERAEMGDHRRPIANGADSDSDDSSDGGNLKDDHGREVSPVAEVAAVVSNVDDPSLPCLTFRFWVMGLVSILSLSFVNQCLARVVCTDNCCFFRDAPLVVSGLVIQLLSYPIGKFMARALPTTEYSIFGRIITLNPGPFNVKEHVLITIMANCGAGTAYAVDIIVIQRVFYKQNFGFLANLLLILTTQLVGYGMAGILRRYLVYPAAMIWPSNLATVALFNTLHRREELAPGQWTRQKFFAACAIGSFLYYWIPAYIFPAITALSLLCYVQPSNVVLSQITGSQGLGIGVLSLDWNTITAFLGSPLITPWWAQVNIMLGFILIAWVMVPTAYYLDIWNAKKYPILTSKLFTTDGYYYDTLSILTPAKTLDEPMYNAYGPLRIATFFAISYGIGFAGLTAILTHTFLYHRKQIWAQWKEARGASQDIHYKMMQAYKEVPEWWYLTLFCITVILSIVTCEVWDYGLPWWCVLLAVGISALFSLPIGLIQAVTNQQPGLNILTEFIIGYILPGRPIANVTFKTYGYISMSHAMSFLGDLKLGQYMKIPPRTMFMAQLIGTFIAGFVNLLTANWLLATRPNICTPEGGHFTCLSANVFYSASVIWGVIAPERMFGSASIYHPLMYFFIAGLLIPIPFYLISKRYPGTVLDQIHIPVLLTSTGMMPPARPFQYANWLAVGFCFQYCVKRYYKDWYQRFNYVLSAALDSGVAVSALVIFFTLQIHEIDFPAWWGTNLNHCPLDRANFDGQLPSNKPEPATVPVS</sequence>
<dbReference type="GO" id="GO:0016020">
    <property type="term" value="C:membrane"/>
    <property type="evidence" value="ECO:0007669"/>
    <property type="project" value="UniProtKB-SubCell"/>
</dbReference>
<feature type="transmembrane region" description="Helical" evidence="10">
    <location>
        <begin position="399"/>
        <end position="423"/>
    </location>
</feature>